<reference evidence="1" key="1">
    <citation type="submission" date="2022-06" db="EMBL/GenBank/DDBJ databases">
        <title>Aquibacillus sp. a new bacterium isolated from soil saline samples.</title>
        <authorList>
            <person name="Galisteo C."/>
            <person name="De La Haba R."/>
            <person name="Sanchez-Porro C."/>
            <person name="Ventosa A."/>
        </authorList>
    </citation>
    <scope>NUCLEOTIDE SEQUENCE</scope>
    <source>
        <strain evidence="1">3ASR75-54</strain>
    </source>
</reference>
<proteinExistence type="predicted"/>
<dbReference type="AlphaFoldDB" id="A0A9X3WHK6"/>
<comment type="caution">
    <text evidence="1">The sequence shown here is derived from an EMBL/GenBank/DDBJ whole genome shotgun (WGS) entry which is preliminary data.</text>
</comment>
<evidence type="ECO:0000313" key="2">
    <source>
        <dbReference type="Proteomes" id="UP001145069"/>
    </source>
</evidence>
<evidence type="ECO:0000313" key="1">
    <source>
        <dbReference type="EMBL" id="MDC3417584.1"/>
    </source>
</evidence>
<gene>
    <name evidence="1" type="ORF">NC799_11820</name>
</gene>
<keyword evidence="2" id="KW-1185">Reference proteome</keyword>
<organism evidence="1 2">
    <name type="scientific">Aquibacillus salsiterrae</name>
    <dbReference type="NCBI Taxonomy" id="2950439"/>
    <lineage>
        <taxon>Bacteria</taxon>
        <taxon>Bacillati</taxon>
        <taxon>Bacillota</taxon>
        <taxon>Bacilli</taxon>
        <taxon>Bacillales</taxon>
        <taxon>Bacillaceae</taxon>
        <taxon>Aquibacillus</taxon>
    </lineage>
</organism>
<dbReference type="Proteomes" id="UP001145069">
    <property type="component" value="Unassembled WGS sequence"/>
</dbReference>
<sequence>KKIHIEMALQQSHIADQLDMLAQQNGWMSHPNATAMEQTNAQIPLKENQGHMPVYDNGNAPTQTH</sequence>
<dbReference type="EMBL" id="JAMQKC010000011">
    <property type="protein sequence ID" value="MDC3417584.1"/>
    <property type="molecule type" value="Genomic_DNA"/>
</dbReference>
<accession>A0A9X3WHK6</accession>
<protein>
    <submittedName>
        <fullName evidence="1">Uncharacterized protein</fullName>
    </submittedName>
</protein>
<name>A0A9X3WHK6_9BACI</name>
<feature type="non-terminal residue" evidence="1">
    <location>
        <position position="1"/>
    </location>
</feature>